<dbReference type="InterPro" id="IPR029035">
    <property type="entry name" value="DHS-like_NAD/FAD-binding_dom"/>
</dbReference>
<keyword evidence="5" id="KW-1185">Reference proteome</keyword>
<gene>
    <name evidence="4" type="ORF">Adt_33059</name>
</gene>
<dbReference type="InterPro" id="IPR012000">
    <property type="entry name" value="Thiamin_PyroP_enz_cen_dom"/>
</dbReference>
<dbReference type="EMBL" id="JBFOLK010000010">
    <property type="protein sequence ID" value="KAL2480093.1"/>
    <property type="molecule type" value="Genomic_DNA"/>
</dbReference>
<evidence type="ECO:0000313" key="4">
    <source>
        <dbReference type="EMBL" id="KAL2480093.1"/>
    </source>
</evidence>
<protein>
    <submittedName>
        <fullName evidence="4">Acetolactate synthase</fullName>
    </submittedName>
</protein>
<dbReference type="PANTHER" id="PTHR18968">
    <property type="entry name" value="THIAMINE PYROPHOSPHATE ENZYMES"/>
    <property type="match status" value="1"/>
</dbReference>
<evidence type="ECO:0000313" key="5">
    <source>
        <dbReference type="Proteomes" id="UP001604336"/>
    </source>
</evidence>
<dbReference type="AlphaFoldDB" id="A0ABD1QV53"/>
<dbReference type="PANTHER" id="PTHR18968:SF13">
    <property type="entry name" value="ACETOLACTATE SYNTHASE CATALYTIC SUBUNIT, MITOCHONDRIAL"/>
    <property type="match status" value="1"/>
</dbReference>
<proteinExistence type="inferred from homology"/>
<accession>A0ABD1QV53</accession>
<sequence>MGIPVVSTLIGMGFYPCLDEDFSLQMLGMNGTVYANYTVDKSDLLLAFGVRFDDHVIGKFGAFASRAKIVHNDIDFAEIGKNKILHLSTCVDIKLALEGLNSILEDKGREEKLRLDFLAWRQELKEQKTNYPLSCKSFEDAIPPQYAIRAWILGIDTKLPWKEDFFVRMLSNLDSSNCVFSRSRRLIPKGVKWGLIFFIF</sequence>
<feature type="domain" description="Thiamine pyrophosphate enzyme central" evidence="3">
    <location>
        <begin position="1"/>
        <end position="100"/>
    </location>
</feature>
<comment type="similarity">
    <text evidence="1">Belongs to the TPP enzyme family.</text>
</comment>
<name>A0ABD1QV53_9LAMI</name>
<dbReference type="SUPFAM" id="SSF52467">
    <property type="entry name" value="DHS-like NAD/FAD-binding domain"/>
    <property type="match status" value="1"/>
</dbReference>
<dbReference type="InterPro" id="IPR045229">
    <property type="entry name" value="TPP_enz"/>
</dbReference>
<evidence type="ECO:0000256" key="2">
    <source>
        <dbReference type="ARBA" id="ARBA00023052"/>
    </source>
</evidence>
<dbReference type="Gene3D" id="3.40.50.1220">
    <property type="entry name" value="TPP-binding domain"/>
    <property type="match status" value="1"/>
</dbReference>
<dbReference type="Gene3D" id="3.40.50.970">
    <property type="match status" value="1"/>
</dbReference>
<organism evidence="4 5">
    <name type="scientific">Abeliophyllum distichum</name>
    <dbReference type="NCBI Taxonomy" id="126358"/>
    <lineage>
        <taxon>Eukaryota</taxon>
        <taxon>Viridiplantae</taxon>
        <taxon>Streptophyta</taxon>
        <taxon>Embryophyta</taxon>
        <taxon>Tracheophyta</taxon>
        <taxon>Spermatophyta</taxon>
        <taxon>Magnoliopsida</taxon>
        <taxon>eudicotyledons</taxon>
        <taxon>Gunneridae</taxon>
        <taxon>Pentapetalae</taxon>
        <taxon>asterids</taxon>
        <taxon>lamiids</taxon>
        <taxon>Lamiales</taxon>
        <taxon>Oleaceae</taxon>
        <taxon>Forsythieae</taxon>
        <taxon>Abeliophyllum</taxon>
    </lineage>
</organism>
<dbReference type="GO" id="GO:0019752">
    <property type="term" value="P:carboxylic acid metabolic process"/>
    <property type="evidence" value="ECO:0007669"/>
    <property type="project" value="UniProtKB-ARBA"/>
</dbReference>
<dbReference type="Pfam" id="PF00205">
    <property type="entry name" value="TPP_enzyme_M"/>
    <property type="match status" value="1"/>
</dbReference>
<evidence type="ECO:0000256" key="1">
    <source>
        <dbReference type="ARBA" id="ARBA00007812"/>
    </source>
</evidence>
<dbReference type="Proteomes" id="UP001604336">
    <property type="component" value="Unassembled WGS sequence"/>
</dbReference>
<keyword evidence="2" id="KW-0786">Thiamine pyrophosphate</keyword>
<comment type="caution">
    <text evidence="4">The sequence shown here is derived from an EMBL/GenBank/DDBJ whole genome shotgun (WGS) entry which is preliminary data.</text>
</comment>
<reference evidence="5" key="1">
    <citation type="submission" date="2024-07" db="EMBL/GenBank/DDBJ databases">
        <title>Two chromosome-level genome assemblies of Korean endemic species Abeliophyllum distichum and Forsythia ovata (Oleaceae).</title>
        <authorList>
            <person name="Jang H."/>
        </authorList>
    </citation>
    <scope>NUCLEOTIDE SEQUENCE [LARGE SCALE GENOMIC DNA]</scope>
</reference>
<evidence type="ECO:0000259" key="3">
    <source>
        <dbReference type="Pfam" id="PF00205"/>
    </source>
</evidence>